<keyword evidence="2" id="KW-1003">Cell membrane</keyword>
<dbReference type="AlphaFoldDB" id="A0A0N8GEM0"/>
<feature type="transmembrane region" description="Helical" evidence="6">
    <location>
        <begin position="66"/>
        <end position="89"/>
    </location>
</feature>
<gene>
    <name evidence="7" type="ORF">ABB55_06375</name>
</gene>
<accession>A0A0N8GEM0</accession>
<comment type="caution">
    <text evidence="7">The sequence shown here is derived from an EMBL/GenBank/DDBJ whole genome shotgun (WGS) entry which is preliminary data.</text>
</comment>
<dbReference type="EMBL" id="LJYW01000001">
    <property type="protein sequence ID" value="KPL51897.1"/>
    <property type="molecule type" value="Genomic_DNA"/>
</dbReference>
<feature type="transmembrane region" description="Helical" evidence="6">
    <location>
        <begin position="355"/>
        <end position="381"/>
    </location>
</feature>
<organism evidence="7 8">
    <name type="scientific">Prosthecodimorpha hirschii</name>
    <dbReference type="NCBI Taxonomy" id="665126"/>
    <lineage>
        <taxon>Bacteria</taxon>
        <taxon>Pseudomonadati</taxon>
        <taxon>Pseudomonadota</taxon>
        <taxon>Alphaproteobacteria</taxon>
        <taxon>Hyphomicrobiales</taxon>
        <taxon>Ancalomicrobiaceae</taxon>
        <taxon>Prosthecodimorpha</taxon>
    </lineage>
</organism>
<evidence type="ECO:0000313" key="7">
    <source>
        <dbReference type="EMBL" id="KPL51897.1"/>
    </source>
</evidence>
<reference evidence="7 8" key="1">
    <citation type="submission" date="2015-09" db="EMBL/GenBank/DDBJ databases">
        <authorList>
            <consortium name="Swine Surveillance"/>
        </authorList>
    </citation>
    <scope>NUCLEOTIDE SEQUENCE [LARGE SCALE GENOMIC DNA]</scope>
    <source>
        <strain evidence="7 8">16</strain>
    </source>
</reference>
<evidence type="ECO:0000256" key="2">
    <source>
        <dbReference type="ARBA" id="ARBA00022475"/>
    </source>
</evidence>
<evidence type="ECO:0000256" key="1">
    <source>
        <dbReference type="ARBA" id="ARBA00004651"/>
    </source>
</evidence>
<evidence type="ECO:0000256" key="5">
    <source>
        <dbReference type="ARBA" id="ARBA00023136"/>
    </source>
</evidence>
<protein>
    <recommendedName>
        <fullName evidence="9">Polysaccharide biosynthesis protein C-terminal domain-containing protein</fullName>
    </recommendedName>
</protein>
<evidence type="ECO:0008006" key="9">
    <source>
        <dbReference type="Google" id="ProtNLM"/>
    </source>
</evidence>
<feature type="transmembrane region" description="Helical" evidence="6">
    <location>
        <begin position="387"/>
        <end position="407"/>
    </location>
</feature>
<dbReference type="PANTHER" id="PTHR30250">
    <property type="entry name" value="PST FAMILY PREDICTED COLANIC ACID TRANSPORTER"/>
    <property type="match status" value="1"/>
</dbReference>
<dbReference type="GO" id="GO:0005886">
    <property type="term" value="C:plasma membrane"/>
    <property type="evidence" value="ECO:0007669"/>
    <property type="project" value="UniProtKB-SubCell"/>
</dbReference>
<keyword evidence="3 6" id="KW-0812">Transmembrane</keyword>
<proteinExistence type="predicted"/>
<evidence type="ECO:0000313" key="8">
    <source>
        <dbReference type="Proteomes" id="UP000048984"/>
    </source>
</evidence>
<keyword evidence="8" id="KW-1185">Reference proteome</keyword>
<feature type="transmembrane region" description="Helical" evidence="6">
    <location>
        <begin position="285"/>
        <end position="313"/>
    </location>
</feature>
<keyword evidence="4 6" id="KW-1133">Transmembrane helix</keyword>
<dbReference type="STRING" id="665126.ABB55_06375"/>
<name>A0A0N8GEM0_9HYPH</name>
<comment type="subcellular location">
    <subcellularLocation>
        <location evidence="1">Cell membrane</location>
        <topology evidence="1">Multi-pass membrane protein</topology>
    </subcellularLocation>
</comment>
<feature type="transmembrane region" description="Helical" evidence="6">
    <location>
        <begin position="109"/>
        <end position="133"/>
    </location>
</feature>
<dbReference type="PANTHER" id="PTHR30250:SF11">
    <property type="entry name" value="O-ANTIGEN TRANSPORTER-RELATED"/>
    <property type="match status" value="1"/>
</dbReference>
<feature type="transmembrane region" description="Helical" evidence="6">
    <location>
        <begin position="325"/>
        <end position="343"/>
    </location>
</feature>
<keyword evidence="5 6" id="KW-0472">Membrane</keyword>
<evidence type="ECO:0000256" key="6">
    <source>
        <dbReference type="SAM" id="Phobius"/>
    </source>
</evidence>
<feature type="transmembrane region" description="Helical" evidence="6">
    <location>
        <begin position="23"/>
        <end position="45"/>
    </location>
</feature>
<evidence type="ECO:0000256" key="3">
    <source>
        <dbReference type="ARBA" id="ARBA00022692"/>
    </source>
</evidence>
<feature type="transmembrane region" description="Helical" evidence="6">
    <location>
        <begin position="232"/>
        <end position="251"/>
    </location>
</feature>
<dbReference type="Proteomes" id="UP000048984">
    <property type="component" value="Unassembled WGS sequence"/>
</dbReference>
<sequence length="427" mass="45625">MVAIFFQVITVPVLLMCWGSEIYGIWILASTIPAFIAMSDVGLTTSATSSMIEKITAKDRAGANTIFLTTFFSLAAIAIVLSVIAIFLIQGVILPDLHFSDGYLGVRSVVTLLIFFGAAALISAAIHAGFCAFDRYATGTMLLSGIRLVESSSTICVALAGGSLIDAAVALVTIRALSAIGQGLLLFRLVPWLQFNIRGFSRQVLEALLRPSIATMAMPAALAVYLQGVPLVIGLAISPAMVTQFTVIRTMSRFPMQILSMFNHAILPVTARAHFAGDLHSIEKYVGLTILSSAVVGVGSALFLSVFGSGVIYLWTNGRIVPEPVLLFSLVAVMAVNVVWHPLSNLLMIVNHAAAYAPLFLALTAFAVLAVLAVLTVFGVWAIAMPLIALELIMLAIVLRGIGLVLFKQRNAREIFLAIWRATLEAF</sequence>
<reference evidence="7 8" key="2">
    <citation type="submission" date="2015-10" db="EMBL/GenBank/DDBJ databases">
        <title>Draft Genome Sequence of Prosthecomicrobium hirschii ATCC 27832.</title>
        <authorList>
            <person name="Daniel J."/>
            <person name="Givan S.A."/>
            <person name="Brun Y.V."/>
            <person name="Brown P.J."/>
        </authorList>
    </citation>
    <scope>NUCLEOTIDE SEQUENCE [LARGE SCALE GENOMIC DNA]</scope>
    <source>
        <strain evidence="7 8">16</strain>
    </source>
</reference>
<evidence type="ECO:0000256" key="4">
    <source>
        <dbReference type="ARBA" id="ARBA00022989"/>
    </source>
</evidence>
<dbReference type="InterPro" id="IPR050833">
    <property type="entry name" value="Poly_Biosynth_Transport"/>
</dbReference>